<dbReference type="InterPro" id="IPR036388">
    <property type="entry name" value="WH-like_DNA-bd_sf"/>
</dbReference>
<dbReference type="EMBL" id="JADBEK010000001">
    <property type="protein sequence ID" value="MBE1587282.1"/>
    <property type="molecule type" value="Genomic_DNA"/>
</dbReference>
<dbReference type="PANTHER" id="PTHR10948">
    <property type="entry name" value="TRANSPOSASE"/>
    <property type="match status" value="1"/>
</dbReference>
<feature type="compositionally biased region" description="Basic and acidic residues" evidence="1">
    <location>
        <begin position="54"/>
        <end position="64"/>
    </location>
</feature>
<feature type="domain" description="HTH marR-type" evidence="2">
    <location>
        <begin position="106"/>
        <end position="166"/>
    </location>
</feature>
<name>A0ABR9M312_9ACTN</name>
<dbReference type="Pfam" id="PF12802">
    <property type="entry name" value="MarR_2"/>
    <property type="match status" value="1"/>
</dbReference>
<evidence type="ECO:0000313" key="4">
    <source>
        <dbReference type="EMBL" id="MBE1587282.1"/>
    </source>
</evidence>
<protein>
    <submittedName>
        <fullName evidence="4">DNA-binding transcriptional ArsR family regulator</fullName>
    </submittedName>
</protein>
<gene>
    <name evidence="4" type="ORF">H4W80_005540</name>
</gene>
<sequence length="239" mass="26774">MTMPGGRLTQQDRRDIAAGLAKGLGYAEIARRLSRPTSTVSREVSRNGGPGAYRAERAHQATERRARRRKQTAPSAPLAADTAYGRDPEEMRDFAERLVETLVQTGVQRMASRVLACLYTTDTGTLTAKDLAQRLQVSPASISTAVTYLEEQELIRRDRDPRTRRELYSVDNALWFRSFLASAQRNFMLAETARDGARILGAATPAGARCEFVGEFLRRTGEDILRTAERWQHLLIPHE</sequence>
<evidence type="ECO:0000259" key="2">
    <source>
        <dbReference type="Pfam" id="PF12802"/>
    </source>
</evidence>
<evidence type="ECO:0000313" key="5">
    <source>
        <dbReference type="Proteomes" id="UP000633509"/>
    </source>
</evidence>
<dbReference type="PANTHER" id="PTHR10948:SF23">
    <property type="entry name" value="TRANSPOSASE INSI FOR INSERTION SEQUENCE ELEMENT IS30A-RELATED"/>
    <property type="match status" value="1"/>
</dbReference>
<dbReference type="InterPro" id="IPR036390">
    <property type="entry name" value="WH_DNA-bd_sf"/>
</dbReference>
<proteinExistence type="predicted"/>
<keyword evidence="5" id="KW-1185">Reference proteome</keyword>
<evidence type="ECO:0000256" key="1">
    <source>
        <dbReference type="SAM" id="MobiDB-lite"/>
    </source>
</evidence>
<accession>A0ABR9M312</accession>
<dbReference type="Proteomes" id="UP000633509">
    <property type="component" value="Unassembled WGS sequence"/>
</dbReference>
<organism evidence="4 5">
    <name type="scientific">Nonomuraea angiospora</name>
    <dbReference type="NCBI Taxonomy" id="46172"/>
    <lineage>
        <taxon>Bacteria</taxon>
        <taxon>Bacillati</taxon>
        <taxon>Actinomycetota</taxon>
        <taxon>Actinomycetes</taxon>
        <taxon>Streptosporangiales</taxon>
        <taxon>Streptosporangiaceae</taxon>
        <taxon>Nonomuraea</taxon>
    </lineage>
</organism>
<reference evidence="4 5" key="1">
    <citation type="submission" date="2020-10" db="EMBL/GenBank/DDBJ databases">
        <title>Sequencing the genomes of 1000 actinobacteria strains.</title>
        <authorList>
            <person name="Klenk H.-P."/>
        </authorList>
    </citation>
    <scope>NUCLEOTIDE SEQUENCE [LARGE SCALE GENOMIC DNA]</scope>
    <source>
        <strain evidence="4 5">DSM 43173</strain>
    </source>
</reference>
<dbReference type="InterPro" id="IPR051917">
    <property type="entry name" value="Transposase-Integrase"/>
</dbReference>
<dbReference type="Pfam" id="PF13936">
    <property type="entry name" value="HTH_38"/>
    <property type="match status" value="1"/>
</dbReference>
<dbReference type="Gene3D" id="1.10.10.10">
    <property type="entry name" value="Winged helix-like DNA-binding domain superfamily/Winged helix DNA-binding domain"/>
    <property type="match status" value="1"/>
</dbReference>
<dbReference type="InterPro" id="IPR000835">
    <property type="entry name" value="HTH_MarR-typ"/>
</dbReference>
<dbReference type="SUPFAM" id="SSF46785">
    <property type="entry name" value="Winged helix' DNA-binding domain"/>
    <property type="match status" value="1"/>
</dbReference>
<dbReference type="InterPro" id="IPR025246">
    <property type="entry name" value="IS30-like_HTH"/>
</dbReference>
<feature type="region of interest" description="Disordered" evidence="1">
    <location>
        <begin position="33"/>
        <end position="83"/>
    </location>
</feature>
<keyword evidence="4" id="KW-0238">DNA-binding</keyword>
<comment type="caution">
    <text evidence="4">The sequence shown here is derived from an EMBL/GenBank/DDBJ whole genome shotgun (WGS) entry which is preliminary data.</text>
</comment>
<feature type="domain" description="Transposase IS30-like HTH" evidence="3">
    <location>
        <begin position="7"/>
        <end position="47"/>
    </location>
</feature>
<dbReference type="GO" id="GO:0003677">
    <property type="term" value="F:DNA binding"/>
    <property type="evidence" value="ECO:0007669"/>
    <property type="project" value="UniProtKB-KW"/>
</dbReference>
<evidence type="ECO:0000259" key="3">
    <source>
        <dbReference type="Pfam" id="PF13936"/>
    </source>
</evidence>